<feature type="chain" id="PRO_5041983126" evidence="1">
    <location>
        <begin position="21"/>
        <end position="224"/>
    </location>
</feature>
<evidence type="ECO:0000256" key="1">
    <source>
        <dbReference type="SAM" id="SignalP"/>
    </source>
</evidence>
<organism evidence="2 3">
    <name type="scientific">Oceaniferula flava</name>
    <dbReference type="NCBI Taxonomy" id="2800421"/>
    <lineage>
        <taxon>Bacteria</taxon>
        <taxon>Pseudomonadati</taxon>
        <taxon>Verrucomicrobiota</taxon>
        <taxon>Verrucomicrobiia</taxon>
        <taxon>Verrucomicrobiales</taxon>
        <taxon>Verrucomicrobiaceae</taxon>
        <taxon>Oceaniferula</taxon>
    </lineage>
</organism>
<keyword evidence="3" id="KW-1185">Reference proteome</keyword>
<dbReference type="NCBIfam" id="NF033679">
    <property type="entry name" value="DNRLRE_dom"/>
    <property type="match status" value="1"/>
</dbReference>
<keyword evidence="1" id="KW-0732">Signal</keyword>
<dbReference type="EMBL" id="JAENIG010000003">
    <property type="protein sequence ID" value="MBK1854615.1"/>
    <property type="molecule type" value="Genomic_DNA"/>
</dbReference>
<sequence length="224" mass="23252">MKNTLLTIALGGLLTISSQAATLANPNFDTDSYIFMGTSAETDPQITLGESLQGTPSHPHFNFGVVSFDVSSLSTSGDKFLSLSSIEYGSTFGGGSLTPTGSATVQVVALGDSFANFQAAADKTTWYDTYVQSGTATVIGTFNFTDQSTEHVDVTDAVNGWINDGSSNYGFALFSTSGAVELASSTYSDDASLQPALVDTVPEPSGAVLAGIGSLLLLLRRQRA</sequence>
<gene>
    <name evidence="2" type="ORF">JIN83_06570</name>
</gene>
<proteinExistence type="predicted"/>
<dbReference type="Proteomes" id="UP000634206">
    <property type="component" value="Unassembled WGS sequence"/>
</dbReference>
<name>A0AAE2SAP5_9BACT</name>
<evidence type="ECO:0000313" key="3">
    <source>
        <dbReference type="Proteomes" id="UP000634206"/>
    </source>
</evidence>
<dbReference type="RefSeq" id="WP_309489221.1">
    <property type="nucleotide sequence ID" value="NZ_JAENIG010000003.1"/>
</dbReference>
<evidence type="ECO:0000313" key="2">
    <source>
        <dbReference type="EMBL" id="MBK1854615.1"/>
    </source>
</evidence>
<comment type="caution">
    <text evidence="2">The sequence shown here is derived from an EMBL/GenBank/DDBJ whole genome shotgun (WGS) entry which is preliminary data.</text>
</comment>
<accession>A0AAE2SAP5</accession>
<reference evidence="2" key="1">
    <citation type="submission" date="2021-01" db="EMBL/GenBank/DDBJ databases">
        <title>Modified the classification status of verrucomicrobia.</title>
        <authorList>
            <person name="Feng X."/>
        </authorList>
    </citation>
    <scope>NUCLEOTIDE SEQUENCE</scope>
    <source>
        <strain evidence="2">5K15</strain>
    </source>
</reference>
<protein>
    <submittedName>
        <fullName evidence="2">DNRLRE domain-containing protein</fullName>
    </submittedName>
</protein>
<dbReference type="AlphaFoldDB" id="A0AAE2SAP5"/>
<feature type="signal peptide" evidence="1">
    <location>
        <begin position="1"/>
        <end position="20"/>
    </location>
</feature>